<dbReference type="AlphaFoldDB" id="A0A931J571"/>
<dbReference type="SUPFAM" id="SSF54593">
    <property type="entry name" value="Glyoxalase/Bleomycin resistance protein/Dihydroxybiphenyl dioxygenase"/>
    <property type="match status" value="1"/>
</dbReference>
<dbReference type="PROSITE" id="PS51819">
    <property type="entry name" value="VOC"/>
    <property type="match status" value="1"/>
</dbReference>
<protein>
    <submittedName>
        <fullName evidence="2">VOC family protein</fullName>
    </submittedName>
</protein>
<name>A0A931J571_9BURK</name>
<proteinExistence type="predicted"/>
<dbReference type="RefSeq" id="WP_198112251.1">
    <property type="nucleotide sequence ID" value="NZ_JAEDAK010000012.1"/>
</dbReference>
<dbReference type="EMBL" id="JAEDAK010000012">
    <property type="protein sequence ID" value="MBH9578486.1"/>
    <property type="molecule type" value="Genomic_DNA"/>
</dbReference>
<dbReference type="InterPro" id="IPR037523">
    <property type="entry name" value="VOC_core"/>
</dbReference>
<reference evidence="2" key="1">
    <citation type="submission" date="2020-12" db="EMBL/GenBank/DDBJ databases">
        <title>The genome sequence of Inhella sp. 1Y17.</title>
        <authorList>
            <person name="Liu Y."/>
        </authorList>
    </citation>
    <scope>NUCLEOTIDE SEQUENCE</scope>
    <source>
        <strain evidence="2">1Y17</strain>
    </source>
</reference>
<organism evidence="2 3">
    <name type="scientific">Inhella proteolytica</name>
    <dbReference type="NCBI Taxonomy" id="2795029"/>
    <lineage>
        <taxon>Bacteria</taxon>
        <taxon>Pseudomonadati</taxon>
        <taxon>Pseudomonadota</taxon>
        <taxon>Betaproteobacteria</taxon>
        <taxon>Burkholderiales</taxon>
        <taxon>Sphaerotilaceae</taxon>
        <taxon>Inhella</taxon>
    </lineage>
</organism>
<gene>
    <name evidence="2" type="ORF">I7X39_16455</name>
</gene>
<sequence>MQVPASFLAIDHLHVPVRDRMAATSWYEQALGLRIVPELAHGAQAPNGPLTPAEPKGVLHIALFERPAGDRLCAVALRVEGGASGAWRQHLGGLLGRVPKVSDHGESVSRYFNDPDGHSFEITSFEPAARAELAAG</sequence>
<feature type="domain" description="VOC" evidence="1">
    <location>
        <begin position="9"/>
        <end position="125"/>
    </location>
</feature>
<comment type="caution">
    <text evidence="2">The sequence shown here is derived from an EMBL/GenBank/DDBJ whole genome shotgun (WGS) entry which is preliminary data.</text>
</comment>
<dbReference type="Proteomes" id="UP000613266">
    <property type="component" value="Unassembled WGS sequence"/>
</dbReference>
<evidence type="ECO:0000313" key="2">
    <source>
        <dbReference type="EMBL" id="MBH9578486.1"/>
    </source>
</evidence>
<evidence type="ECO:0000313" key="3">
    <source>
        <dbReference type="Proteomes" id="UP000613266"/>
    </source>
</evidence>
<evidence type="ECO:0000259" key="1">
    <source>
        <dbReference type="PROSITE" id="PS51819"/>
    </source>
</evidence>
<dbReference type="InterPro" id="IPR004360">
    <property type="entry name" value="Glyas_Fos-R_dOase_dom"/>
</dbReference>
<dbReference type="Pfam" id="PF00903">
    <property type="entry name" value="Glyoxalase"/>
    <property type="match status" value="1"/>
</dbReference>
<keyword evidence="3" id="KW-1185">Reference proteome</keyword>
<accession>A0A931J571</accession>
<dbReference type="InterPro" id="IPR029068">
    <property type="entry name" value="Glyas_Bleomycin-R_OHBP_Dase"/>
</dbReference>
<dbReference type="Gene3D" id="3.10.180.10">
    <property type="entry name" value="2,3-Dihydroxybiphenyl 1,2-Dioxygenase, domain 1"/>
    <property type="match status" value="1"/>
</dbReference>